<dbReference type="RefSeq" id="WP_344058825.1">
    <property type="nucleotide sequence ID" value="NZ_BAAAOH010000001.1"/>
</dbReference>
<comment type="caution">
    <text evidence="3">The sequence shown here is derived from an EMBL/GenBank/DDBJ whole genome shotgun (WGS) entry which is preliminary data.</text>
</comment>
<evidence type="ECO:0000256" key="2">
    <source>
        <dbReference type="SAM" id="Phobius"/>
    </source>
</evidence>
<keyword evidence="2" id="KW-1133">Transmembrane helix</keyword>
<sequence length="288" mass="31484">MEAFLLFVESWWWAAPVAAGAGAAGYRAVTTNRRRARRLELDAAQYEERLAYRSLLAARADSRAAKGDVLATKARRDAPASVLAEARRRAAAMKDREWSASLNLRAARSRIQAARVQYHSRTPGAPLPIEVLVARQDAVTARWLSYETDPAKALAFPQMLDAQHPTTLAFLRAQRDAQELRSAATSDRVTPTTYLAYRDAVGSAEAAFEEAERDALGIARDNVSDLSWGPVTISIPPWLPRAAEMLRTMTGPVESPPSPSAPRSTDPPTPPRPTWPAPAWRSAPPPQG</sequence>
<keyword evidence="4" id="KW-1185">Reference proteome</keyword>
<protein>
    <submittedName>
        <fullName evidence="3">Uncharacterized protein</fullName>
    </submittedName>
</protein>
<name>A0ABN2RZA8_9MICO</name>
<evidence type="ECO:0000256" key="1">
    <source>
        <dbReference type="SAM" id="MobiDB-lite"/>
    </source>
</evidence>
<keyword evidence="2" id="KW-0472">Membrane</keyword>
<evidence type="ECO:0000313" key="4">
    <source>
        <dbReference type="Proteomes" id="UP001500326"/>
    </source>
</evidence>
<dbReference type="EMBL" id="BAAAOH010000001">
    <property type="protein sequence ID" value="GAA1977634.1"/>
    <property type="molecule type" value="Genomic_DNA"/>
</dbReference>
<keyword evidence="2" id="KW-0812">Transmembrane</keyword>
<feature type="transmembrane region" description="Helical" evidence="2">
    <location>
        <begin position="12"/>
        <end position="29"/>
    </location>
</feature>
<proteinExistence type="predicted"/>
<dbReference type="Proteomes" id="UP001500326">
    <property type="component" value="Unassembled WGS sequence"/>
</dbReference>
<evidence type="ECO:0000313" key="3">
    <source>
        <dbReference type="EMBL" id="GAA1977634.1"/>
    </source>
</evidence>
<feature type="compositionally biased region" description="Pro residues" evidence="1">
    <location>
        <begin position="254"/>
        <end position="276"/>
    </location>
</feature>
<accession>A0ABN2RZA8</accession>
<gene>
    <name evidence="3" type="ORF">GCM10009777_08430</name>
</gene>
<reference evidence="3 4" key="1">
    <citation type="journal article" date="2019" name="Int. J. Syst. Evol. Microbiol.">
        <title>The Global Catalogue of Microorganisms (GCM) 10K type strain sequencing project: providing services to taxonomists for standard genome sequencing and annotation.</title>
        <authorList>
            <consortium name="The Broad Institute Genomics Platform"/>
            <consortium name="The Broad Institute Genome Sequencing Center for Infectious Disease"/>
            <person name="Wu L."/>
            <person name="Ma J."/>
        </authorList>
    </citation>
    <scope>NUCLEOTIDE SEQUENCE [LARGE SCALE GENOMIC DNA]</scope>
    <source>
        <strain evidence="3 4">JCM 14902</strain>
    </source>
</reference>
<feature type="region of interest" description="Disordered" evidence="1">
    <location>
        <begin position="246"/>
        <end position="288"/>
    </location>
</feature>
<organism evidence="3 4">
    <name type="scientific">Microbacterium pumilum</name>
    <dbReference type="NCBI Taxonomy" id="344165"/>
    <lineage>
        <taxon>Bacteria</taxon>
        <taxon>Bacillati</taxon>
        <taxon>Actinomycetota</taxon>
        <taxon>Actinomycetes</taxon>
        <taxon>Micrococcales</taxon>
        <taxon>Microbacteriaceae</taxon>
        <taxon>Microbacterium</taxon>
    </lineage>
</organism>